<evidence type="ECO:0000256" key="4">
    <source>
        <dbReference type="ARBA" id="ARBA00023136"/>
    </source>
</evidence>
<dbReference type="PANTHER" id="PTHR12308:SF73">
    <property type="entry name" value="ANOCTAMIN"/>
    <property type="match status" value="1"/>
</dbReference>
<feature type="domain" description="Anoctamin transmembrane" evidence="7">
    <location>
        <begin position="282"/>
        <end position="783"/>
    </location>
</feature>
<dbReference type="AlphaFoldDB" id="A0A2U1JDJ2"/>
<feature type="region of interest" description="Disordered" evidence="5">
    <location>
        <begin position="802"/>
        <end position="822"/>
    </location>
</feature>
<keyword evidence="2 6" id="KW-0812">Transmembrane</keyword>
<feature type="region of interest" description="Disordered" evidence="5">
    <location>
        <begin position="71"/>
        <end position="90"/>
    </location>
</feature>
<feature type="transmembrane region" description="Helical" evidence="6">
    <location>
        <begin position="749"/>
        <end position="774"/>
    </location>
</feature>
<comment type="subcellular location">
    <subcellularLocation>
        <location evidence="1">Membrane</location>
        <topology evidence="1">Multi-pass membrane protein</topology>
    </subcellularLocation>
</comment>
<feature type="transmembrane region" description="Helical" evidence="6">
    <location>
        <begin position="396"/>
        <end position="421"/>
    </location>
</feature>
<dbReference type="EMBL" id="MBFU01000027">
    <property type="protein sequence ID" value="PWA03161.1"/>
    <property type="molecule type" value="Genomic_DNA"/>
</dbReference>
<feature type="transmembrane region" description="Helical" evidence="6">
    <location>
        <begin position="322"/>
        <end position="340"/>
    </location>
</feature>
<feature type="compositionally biased region" description="Low complexity" evidence="5">
    <location>
        <begin position="803"/>
        <end position="815"/>
    </location>
</feature>
<evidence type="ECO:0000256" key="1">
    <source>
        <dbReference type="ARBA" id="ARBA00004141"/>
    </source>
</evidence>
<accession>A0A2U1JDJ2</accession>
<feature type="transmembrane region" description="Helical" evidence="6">
    <location>
        <begin position="433"/>
        <end position="453"/>
    </location>
</feature>
<dbReference type="GO" id="GO:0016020">
    <property type="term" value="C:membrane"/>
    <property type="evidence" value="ECO:0007669"/>
    <property type="project" value="UniProtKB-SubCell"/>
</dbReference>
<dbReference type="InterPro" id="IPR049452">
    <property type="entry name" value="Anoctamin_TM"/>
</dbReference>
<dbReference type="Proteomes" id="UP000245591">
    <property type="component" value="Unassembled WGS sequence"/>
</dbReference>
<evidence type="ECO:0000313" key="9">
    <source>
        <dbReference type="Proteomes" id="UP000245591"/>
    </source>
</evidence>
<keyword evidence="4 6" id="KW-0472">Membrane</keyword>
<dbReference type="Pfam" id="PF04547">
    <property type="entry name" value="Anoctamin"/>
    <property type="match status" value="1"/>
</dbReference>
<evidence type="ECO:0000256" key="6">
    <source>
        <dbReference type="SAM" id="Phobius"/>
    </source>
</evidence>
<name>A0A2U1JDJ2_SMIAN</name>
<feature type="compositionally biased region" description="Polar residues" evidence="5">
    <location>
        <begin position="76"/>
        <end position="85"/>
    </location>
</feature>
<evidence type="ECO:0000259" key="7">
    <source>
        <dbReference type="Pfam" id="PF04547"/>
    </source>
</evidence>
<keyword evidence="9" id="KW-1185">Reference proteome</keyword>
<sequence>MEPQIDTPAADYSKDLRFMNIINKHWEIQKTKRNEKYISSEFIQDKELLDSKHYADFVIIFQYKPPSTKGVLNNLKHPTQSSTDKANTKEKRLKEIQDSFKDTIESLTNAGLFVEVRKGISRFKLKPTSSPKNSPPETSPKNNQKLEISLNENLLILFITCSKERLEKEHRRQLLVDYQIESEKLSLSTFYKPGSGSTPLLPDIEKIKNSTIDTQLPESERQRLVLQIITGPVEDGGANIHTHNEKCVTAIFPIHDKDYNKEWIKRWSTKWLIDQNDLQDLKEHFGEEISMYFAFLQYYFLWLIIPSVFGVIAFMFDSSFSIILSFLTMIWSVLFTETWSRRQKDLATFWNVQDTSRKREEPRRSKFIPESYKVDDLTGETIPVFPEWKRWLRRALGIPVILACLVGMFLLVAATFALQLFTNEMYNGPFSKVVSFLPTILYSAFMPAFTNFCQHIALRLTEYENYEYKSEFKNQYSTKIFLFQFLRDQGNLLLMAWVFIPFRDNFEKLCDGLWLGLLSLVYKRDTLSVSTIWKLKGNSIPAAENLQNLLIYFIVTAQIINQVTESFLPALMNRFKHSDIKKSENSLSTNGTEKNDTNIVANAENLFLDGNEIKDNNDLSPEILQAKFVYNISEEANLPSYDLYEDYAEMATQFGYVSFYTIVWPLAPLISFINNFIELRSDAAKICLNVRRPTPARANSIGLWLPALNLTAWLGSIANALLIYQFNPSAWFFPQTDAKQLVKYGRTNWTWALIVAVFSEHLFLACVAVVNAILKSWPSASEKALAAARKDMKISMASHILTENKSSESSSNTSSRIPQESLSRELEYGLQSINDSFKLN</sequence>
<evidence type="ECO:0000256" key="5">
    <source>
        <dbReference type="SAM" id="MobiDB-lite"/>
    </source>
</evidence>
<proteinExistence type="predicted"/>
<evidence type="ECO:0000256" key="2">
    <source>
        <dbReference type="ARBA" id="ARBA00022692"/>
    </source>
</evidence>
<keyword evidence="3 6" id="KW-1133">Transmembrane helix</keyword>
<feature type="transmembrane region" description="Helical" evidence="6">
    <location>
        <begin position="701"/>
        <end position="724"/>
    </location>
</feature>
<feature type="transmembrane region" description="Helical" evidence="6">
    <location>
        <begin position="292"/>
        <end position="316"/>
    </location>
</feature>
<dbReference type="GO" id="GO:0032541">
    <property type="term" value="C:cortical endoplasmic reticulum"/>
    <property type="evidence" value="ECO:0007669"/>
    <property type="project" value="TreeGrafter"/>
</dbReference>
<comment type="caution">
    <text evidence="8">The sequence shown here is derived from an EMBL/GenBank/DDBJ whole genome shotgun (WGS) entry which is preliminary data.</text>
</comment>
<dbReference type="PANTHER" id="PTHR12308">
    <property type="entry name" value="ANOCTAMIN"/>
    <property type="match status" value="1"/>
</dbReference>
<gene>
    <name evidence="8" type="ORF">BB558_000682</name>
</gene>
<evidence type="ECO:0000313" key="8">
    <source>
        <dbReference type="EMBL" id="PWA03161.1"/>
    </source>
</evidence>
<dbReference type="InterPro" id="IPR007632">
    <property type="entry name" value="Anoctamin"/>
</dbReference>
<evidence type="ECO:0000256" key="3">
    <source>
        <dbReference type="ARBA" id="ARBA00022989"/>
    </source>
</evidence>
<reference evidence="8 9" key="1">
    <citation type="journal article" date="2018" name="MBio">
        <title>Comparative Genomics Reveals the Core Gene Toolbox for the Fungus-Insect Symbiosis.</title>
        <authorList>
            <person name="Wang Y."/>
            <person name="Stata M."/>
            <person name="Wang W."/>
            <person name="Stajich J.E."/>
            <person name="White M.M."/>
            <person name="Moncalvo J.M."/>
        </authorList>
    </citation>
    <scope>NUCLEOTIDE SEQUENCE [LARGE SCALE GENOMIC DNA]</scope>
    <source>
        <strain evidence="8 9">AUS-126-30</strain>
    </source>
</reference>
<organism evidence="8 9">
    <name type="scientific">Smittium angustum</name>
    <dbReference type="NCBI Taxonomy" id="133377"/>
    <lineage>
        <taxon>Eukaryota</taxon>
        <taxon>Fungi</taxon>
        <taxon>Fungi incertae sedis</taxon>
        <taxon>Zoopagomycota</taxon>
        <taxon>Kickxellomycotina</taxon>
        <taxon>Harpellomycetes</taxon>
        <taxon>Harpellales</taxon>
        <taxon>Legeriomycetaceae</taxon>
        <taxon>Smittium</taxon>
    </lineage>
</organism>
<dbReference type="GO" id="GO:0005254">
    <property type="term" value="F:chloride channel activity"/>
    <property type="evidence" value="ECO:0007669"/>
    <property type="project" value="TreeGrafter"/>
</dbReference>
<feature type="region of interest" description="Disordered" evidence="5">
    <location>
        <begin position="124"/>
        <end position="144"/>
    </location>
</feature>
<protein>
    <recommendedName>
        <fullName evidence="7">Anoctamin transmembrane domain-containing protein</fullName>
    </recommendedName>
</protein>